<sequence>MSFYIKKVQLWFKRNVSPVSYEFKPNRVNVITGDSSTGKSSILRIIDYCLLSGQPMIVENVINENVKYYGISFSLNEHDYVIVRSAPNIQTATEQLLFEERTGFPDTIATNMSRGEALEKMNSLFGYYPLTFKMGRKKEMTNFRHMLLFNYLTEDIIGTLNTYLDTRFFDDINYEKLTDELFKQAIGMDEIGEASLKDEIKKITTQISRNTTNKNKYDKEFSKYQTNVEKLIQEAKTLNIDFSIEKSSDIQEQCNKLKAELAIINKNAEKSRLLLDNELRRNQTELQNLKNRLAPYDSILRSYQRNANNLKKQDDSLKTLDYLEQHFSEMLLWDESRQLFDALSKAQSEIKQALEEIADTPKLPNEFEQERLSLNKQIIATEEKIKSLQEQMKQSFDLILFKKAWRLVWDLQNLKEPKNECLSPTQLTDINDKLYNKQQLLLEKENSNSRALTQLNDCILTYYTAQHGISNTYNSSIPKYNIERQSLELFNPDNETRPIKNIGSKSNYMFLHLCFFMGLHEQLLNIGSEVPDFLFIDQPSIPYYENMKKEGDGKNLMTDDAEKLKYAFSLINIFMDRINRKEKSFQIIMVEHAEPSYWENLNYFETRYEFRNGNALIPQSINNLK</sequence>
<accession>A0A108T835</accession>
<dbReference type="InterPro" id="IPR027417">
    <property type="entry name" value="P-loop_NTPase"/>
</dbReference>
<keyword evidence="1" id="KW-0175">Coiled coil</keyword>
<dbReference type="Pfam" id="PF12532">
    <property type="entry name" value="DUF3732"/>
    <property type="match status" value="1"/>
</dbReference>
<dbReference type="Gene3D" id="3.40.50.300">
    <property type="entry name" value="P-loop containing nucleotide triphosphate hydrolases"/>
    <property type="match status" value="1"/>
</dbReference>
<evidence type="ECO:0000256" key="1">
    <source>
        <dbReference type="SAM" id="Coils"/>
    </source>
</evidence>
<gene>
    <name evidence="2" type="ORF">F2Y81_21870</name>
</gene>
<name>A0A108T835_9BACE</name>
<dbReference type="AlphaFoldDB" id="A0A108T835"/>
<dbReference type="RefSeq" id="WP_007219867.1">
    <property type="nucleotide sequence ID" value="NZ_CABMLT010000014.1"/>
</dbReference>
<dbReference type="SUPFAM" id="SSF52540">
    <property type="entry name" value="P-loop containing nucleoside triphosphate hydrolases"/>
    <property type="match status" value="2"/>
</dbReference>
<evidence type="ECO:0000313" key="3">
    <source>
        <dbReference type="Proteomes" id="UP000448877"/>
    </source>
</evidence>
<proteinExistence type="predicted"/>
<organism evidence="2 3">
    <name type="scientific">Bacteroides cellulosilyticus</name>
    <dbReference type="NCBI Taxonomy" id="246787"/>
    <lineage>
        <taxon>Bacteria</taxon>
        <taxon>Pseudomonadati</taxon>
        <taxon>Bacteroidota</taxon>
        <taxon>Bacteroidia</taxon>
        <taxon>Bacteroidales</taxon>
        <taxon>Bacteroidaceae</taxon>
        <taxon>Bacteroides</taxon>
    </lineage>
</organism>
<evidence type="ECO:0000313" key="2">
    <source>
        <dbReference type="EMBL" id="KAA5413783.1"/>
    </source>
</evidence>
<comment type="caution">
    <text evidence="2">The sequence shown here is derived from an EMBL/GenBank/DDBJ whole genome shotgun (WGS) entry which is preliminary data.</text>
</comment>
<dbReference type="InterPro" id="IPR022205">
    <property type="entry name" value="DUF3732"/>
</dbReference>
<dbReference type="Proteomes" id="UP000448877">
    <property type="component" value="Unassembled WGS sequence"/>
</dbReference>
<reference evidence="2 3" key="1">
    <citation type="journal article" date="2019" name="Nat. Med.">
        <title>A library of human gut bacterial isolates paired with longitudinal multiomics data enables mechanistic microbiome research.</title>
        <authorList>
            <person name="Poyet M."/>
            <person name="Groussin M."/>
            <person name="Gibbons S.M."/>
            <person name="Avila-Pacheco J."/>
            <person name="Jiang X."/>
            <person name="Kearney S.M."/>
            <person name="Perrotta A.R."/>
            <person name="Berdy B."/>
            <person name="Zhao S."/>
            <person name="Lieberman T.D."/>
            <person name="Swanson P.K."/>
            <person name="Smith M."/>
            <person name="Roesemann S."/>
            <person name="Alexander J.E."/>
            <person name="Rich S.A."/>
            <person name="Livny J."/>
            <person name="Vlamakis H."/>
            <person name="Clish C."/>
            <person name="Bullock K."/>
            <person name="Deik A."/>
            <person name="Scott J."/>
            <person name="Pierce K.A."/>
            <person name="Xavier R.J."/>
            <person name="Alm E.J."/>
        </authorList>
    </citation>
    <scope>NUCLEOTIDE SEQUENCE [LARGE SCALE GENOMIC DNA]</scope>
    <source>
        <strain evidence="2 3">BIOML-A6</strain>
    </source>
</reference>
<protein>
    <submittedName>
        <fullName evidence="2">DUF3732 domain-containing protein</fullName>
    </submittedName>
</protein>
<dbReference type="EMBL" id="VVYV01000047">
    <property type="protein sequence ID" value="KAA5413783.1"/>
    <property type="molecule type" value="Genomic_DNA"/>
</dbReference>
<feature type="coiled-coil region" evidence="1">
    <location>
        <begin position="214"/>
        <end position="391"/>
    </location>
</feature>